<evidence type="ECO:0008006" key="4">
    <source>
        <dbReference type="Google" id="ProtNLM"/>
    </source>
</evidence>
<protein>
    <recommendedName>
        <fullName evidence="4">Ankyrin repeat-containing domain protein</fullName>
    </recommendedName>
</protein>
<gene>
    <name evidence="2" type="ORF">BDV33DRAFT_201408</name>
</gene>
<dbReference type="PROSITE" id="PS50088">
    <property type="entry name" value="ANK_REPEAT"/>
    <property type="match status" value="1"/>
</dbReference>
<evidence type="ECO:0000313" key="3">
    <source>
        <dbReference type="Proteomes" id="UP000326799"/>
    </source>
</evidence>
<dbReference type="Proteomes" id="UP000326799">
    <property type="component" value="Unassembled WGS sequence"/>
</dbReference>
<feature type="repeat" description="ANK" evidence="1">
    <location>
        <begin position="111"/>
        <end position="146"/>
    </location>
</feature>
<dbReference type="AlphaFoldDB" id="A0A5N6F0T7"/>
<dbReference type="InterPro" id="IPR002110">
    <property type="entry name" value="Ankyrin_rpt"/>
</dbReference>
<dbReference type="EMBL" id="ML733412">
    <property type="protein sequence ID" value="KAB8222420.1"/>
    <property type="molecule type" value="Genomic_DNA"/>
</dbReference>
<name>A0A5N6F0T7_9EURO</name>
<organism evidence="2 3">
    <name type="scientific">Aspergillus novoparasiticus</name>
    <dbReference type="NCBI Taxonomy" id="986946"/>
    <lineage>
        <taxon>Eukaryota</taxon>
        <taxon>Fungi</taxon>
        <taxon>Dikarya</taxon>
        <taxon>Ascomycota</taxon>
        <taxon>Pezizomycotina</taxon>
        <taxon>Eurotiomycetes</taxon>
        <taxon>Eurotiomycetidae</taxon>
        <taxon>Eurotiales</taxon>
        <taxon>Aspergillaceae</taxon>
        <taxon>Aspergillus</taxon>
        <taxon>Aspergillus subgen. Circumdati</taxon>
    </lineage>
</organism>
<evidence type="ECO:0000313" key="2">
    <source>
        <dbReference type="EMBL" id="KAB8222420.1"/>
    </source>
</evidence>
<keyword evidence="1" id="KW-0040">ANK repeat</keyword>
<keyword evidence="3" id="KW-1185">Reference proteome</keyword>
<evidence type="ECO:0000256" key="1">
    <source>
        <dbReference type="PROSITE-ProRule" id="PRU00023"/>
    </source>
</evidence>
<reference evidence="2 3" key="1">
    <citation type="submission" date="2019-04" db="EMBL/GenBank/DDBJ databases">
        <title>Fungal friends and foes A comparative genomics study of 23 Aspergillus species from section Flavi.</title>
        <authorList>
            <consortium name="DOE Joint Genome Institute"/>
            <person name="Kjaerbolling I."/>
            <person name="Vesth T.C."/>
            <person name="Frisvad J.C."/>
            <person name="Nybo J.L."/>
            <person name="Theobald S."/>
            <person name="Kildgaard S."/>
            <person name="Petersen T.I."/>
            <person name="Kuo A."/>
            <person name="Sato A."/>
            <person name="Lyhne E.K."/>
            <person name="Kogle M.E."/>
            <person name="Wiebenga A."/>
            <person name="Kun R.S."/>
            <person name="Lubbers R.J."/>
            <person name="Makela M.R."/>
            <person name="Barry K."/>
            <person name="Chovatia M."/>
            <person name="Clum A."/>
            <person name="Daum C."/>
            <person name="Haridas S."/>
            <person name="He G."/>
            <person name="LaButti K."/>
            <person name="Lipzen A."/>
            <person name="Mondo S."/>
            <person name="Pangilinan J."/>
            <person name="Riley R."/>
            <person name="Salamov A."/>
            <person name="Simmons B.A."/>
            <person name="Magnuson J.K."/>
            <person name="Henrissat B."/>
            <person name="Mortensen U.H."/>
            <person name="Larsen T.O."/>
            <person name="De vries R.P."/>
            <person name="Grigoriev I.V."/>
            <person name="Machida M."/>
            <person name="Baker S.E."/>
            <person name="Andersen M.R."/>
        </authorList>
    </citation>
    <scope>NUCLEOTIDE SEQUENCE [LARGE SCALE GENOMIC DNA]</scope>
    <source>
        <strain evidence="2 3">CBS 126849</strain>
    </source>
</reference>
<sequence>MDNIGKSPERRFETTNISHKRLPASMWIGKTFRAPVFNDIHGSVLKETRLQHTLEMLKEHHETFMLGTILVRLASSSCTLSIAKQLLSYGAPIDHPLHTYTWDGIHISAGSGMTALQLAAKKTTTDATLLMQLLVLRGAETDWRGIEDKPGAKKIGEFIGVEWADLLRQAPPMIPLYSRGIQLVHYMDD</sequence>
<proteinExistence type="predicted"/>
<accession>A0A5N6F0T7</accession>